<accession>A0A484HN78</accession>
<gene>
    <name evidence="1" type="ORF">EPICR_60004</name>
</gene>
<protein>
    <submittedName>
        <fullName evidence="1">Uncharacterized protein</fullName>
    </submittedName>
</protein>
<name>A0A484HN78_9BACT</name>
<reference evidence="1" key="1">
    <citation type="submission" date="2019-01" db="EMBL/GenBank/DDBJ databases">
        <authorList>
            <consortium name="Genoscope - CEA"/>
            <person name="William W."/>
        </authorList>
    </citation>
    <scope>NUCLEOTIDE SEQUENCE</scope>
    <source>
        <strain evidence="1">CR-1</strain>
    </source>
</reference>
<evidence type="ECO:0000313" key="1">
    <source>
        <dbReference type="EMBL" id="VEN75018.1"/>
    </source>
</evidence>
<proteinExistence type="predicted"/>
<sequence length="116" mass="13148">MPGKRMEISLTLKDKCVQTTGEKTYEALMRAYFDKKTPGREKQSIENRLAALSVFLEKADFPGLRAAFPELDPSPGSPETLLTLRIGENPDQIELRFNGKTALMGDFLKNRDREEK</sequence>
<dbReference type="AlphaFoldDB" id="A0A484HN78"/>
<organism evidence="1">
    <name type="scientific">uncultured Desulfobacteraceae bacterium</name>
    <dbReference type="NCBI Taxonomy" id="218296"/>
    <lineage>
        <taxon>Bacteria</taxon>
        <taxon>Pseudomonadati</taxon>
        <taxon>Thermodesulfobacteriota</taxon>
        <taxon>Desulfobacteria</taxon>
        <taxon>Desulfobacterales</taxon>
        <taxon>Desulfobacteraceae</taxon>
        <taxon>environmental samples</taxon>
    </lineage>
</organism>
<dbReference type="EMBL" id="CAACVI010000049">
    <property type="protein sequence ID" value="VEN75018.1"/>
    <property type="molecule type" value="Genomic_DNA"/>
</dbReference>